<accession>L0EU22</accession>
<dbReference type="PATRIC" id="fig|1215343.11.peg.474"/>
<protein>
    <submittedName>
        <fullName evidence="1">Uncharacterized protein</fullName>
    </submittedName>
</protein>
<organism evidence="1 2">
    <name type="scientific">Liberibacter crescens (strain BT-1)</name>
    <dbReference type="NCBI Taxonomy" id="1215343"/>
    <lineage>
        <taxon>Bacteria</taxon>
        <taxon>Pseudomonadati</taxon>
        <taxon>Pseudomonadota</taxon>
        <taxon>Alphaproteobacteria</taxon>
        <taxon>Hyphomicrobiales</taxon>
        <taxon>Rhizobiaceae</taxon>
        <taxon>Liberibacter</taxon>
    </lineage>
</organism>
<dbReference type="KEGG" id="lcc:B488_04650"/>
<dbReference type="Proteomes" id="UP000010799">
    <property type="component" value="Chromosome"/>
</dbReference>
<dbReference type="AlphaFoldDB" id="L0EU22"/>
<gene>
    <name evidence="1" type="ordered locus">B488_04650</name>
</gene>
<keyword evidence="2" id="KW-1185">Reference proteome</keyword>
<name>L0EU22_LIBCB</name>
<sequence>MCEAFYIVSIEGYECRKIKGFSQGATKINPLVLLGFRYDLVLPKFP</sequence>
<reference evidence="1 2" key="1">
    <citation type="journal article" date="2012" name="Stand. Genomic Sci.">
        <title>Complete genome sequence of Liberibacter crescens BT-1.</title>
        <authorList>
            <person name="Leonard M.T."/>
            <person name="Fagen J.R."/>
            <person name="Davis-Richardson A.G."/>
            <person name="Davis M.J."/>
            <person name="Triplett E.W."/>
        </authorList>
    </citation>
    <scope>NUCLEOTIDE SEQUENCE [LARGE SCALE GENOMIC DNA]</scope>
    <source>
        <strain evidence="1 2">BT-1</strain>
    </source>
</reference>
<evidence type="ECO:0000313" key="1">
    <source>
        <dbReference type="EMBL" id="AGA64457.1"/>
    </source>
</evidence>
<evidence type="ECO:0000313" key="2">
    <source>
        <dbReference type="Proteomes" id="UP000010799"/>
    </source>
</evidence>
<dbReference type="EMBL" id="CP003789">
    <property type="protein sequence ID" value="AGA64457.1"/>
    <property type="molecule type" value="Genomic_DNA"/>
</dbReference>
<dbReference type="HOGENOM" id="CLU_3185412_0_0_5"/>
<proteinExistence type="predicted"/>